<proteinExistence type="predicted"/>
<evidence type="ECO:0000313" key="1">
    <source>
        <dbReference type="EMBL" id="MCY1073600.1"/>
    </source>
</evidence>
<reference evidence="1 2" key="1">
    <citation type="submission" date="2022-11" db="EMBL/GenBank/DDBJ databases">
        <title>Minimal conservation of predation-associated metabolite biosynthetic gene clusters underscores biosynthetic potential of Myxococcota including descriptions for ten novel species: Archangium lansinium sp. nov., Myxococcus landrumus sp. nov., Nannocystis bai.</title>
        <authorList>
            <person name="Ahearne A."/>
            <person name="Stevens C."/>
            <person name="Phillips K."/>
        </authorList>
    </citation>
    <scope>NUCLEOTIDE SEQUENCE [LARGE SCALE GENOMIC DNA]</scope>
    <source>
        <strain evidence="1 2">MIWBW</strain>
    </source>
</reference>
<evidence type="ECO:0008006" key="3">
    <source>
        <dbReference type="Google" id="ProtNLM"/>
    </source>
</evidence>
<keyword evidence="2" id="KW-1185">Reference proteome</keyword>
<comment type="caution">
    <text evidence="1">The sequence shown here is derived from an EMBL/GenBank/DDBJ whole genome shotgun (WGS) entry which is preliminary data.</text>
</comment>
<organism evidence="1 2">
    <name type="scientific">Archangium lansingense</name>
    <dbReference type="NCBI Taxonomy" id="2995310"/>
    <lineage>
        <taxon>Bacteria</taxon>
        <taxon>Pseudomonadati</taxon>
        <taxon>Myxococcota</taxon>
        <taxon>Myxococcia</taxon>
        <taxon>Myxococcales</taxon>
        <taxon>Cystobacterineae</taxon>
        <taxon>Archangiaceae</taxon>
        <taxon>Archangium</taxon>
    </lineage>
</organism>
<dbReference type="RefSeq" id="WP_267532600.1">
    <property type="nucleotide sequence ID" value="NZ_JAPNKA010000001.1"/>
</dbReference>
<gene>
    <name evidence="1" type="ORF">OV287_03810</name>
</gene>
<dbReference type="Proteomes" id="UP001207654">
    <property type="component" value="Unassembled WGS sequence"/>
</dbReference>
<evidence type="ECO:0000313" key="2">
    <source>
        <dbReference type="Proteomes" id="UP001207654"/>
    </source>
</evidence>
<sequence>MAGEEAVIPQAVQRAAELGTSAGAVAAVLNEAHRKAIEQKLTKCANMAREQVLREHMQGRSPTPAECREKKNFGGKERTRAMFLGEEMHKVALACAEVELSALRPGGFSREPRYRYNTDTRQRELISAEKEEALLEEGCYSELLGTIKPDIVIHAGNPLLPLAVYDFKFPCVSSAQVPWCKYKKGPHADRWQNEVYYEALGVEPKPILPWIGVMP</sequence>
<name>A0ABT3ZW20_9BACT</name>
<dbReference type="EMBL" id="JAPNKA010000001">
    <property type="protein sequence ID" value="MCY1073600.1"/>
    <property type="molecule type" value="Genomic_DNA"/>
</dbReference>
<accession>A0ABT3ZW20</accession>
<protein>
    <recommendedName>
        <fullName evidence="3">Lipoprotein</fullName>
    </recommendedName>
</protein>